<feature type="domain" description="DUF2428" evidence="4">
    <location>
        <begin position="676"/>
        <end position="917"/>
    </location>
</feature>
<dbReference type="PANTHER" id="PTHR14387">
    <property type="entry name" value="THADA/DEATH RECEPTOR INTERACTING PROTEIN"/>
    <property type="match status" value="1"/>
</dbReference>
<dbReference type="GO" id="GO:0030488">
    <property type="term" value="P:tRNA methylation"/>
    <property type="evidence" value="ECO:0007669"/>
    <property type="project" value="TreeGrafter"/>
</dbReference>
<evidence type="ECO:0000256" key="2">
    <source>
        <dbReference type="ARBA" id="ARBA00022694"/>
    </source>
</evidence>
<evidence type="ECO:0000259" key="4">
    <source>
        <dbReference type="Pfam" id="PF10350"/>
    </source>
</evidence>
<comment type="caution">
    <text evidence="7">The sequence shown here is derived from an EMBL/GenBank/DDBJ whole genome shotgun (WGS) entry which is preliminary data.</text>
</comment>
<feature type="region of interest" description="Disordered" evidence="3">
    <location>
        <begin position="430"/>
        <end position="450"/>
    </location>
</feature>
<keyword evidence="2" id="KW-0819">tRNA processing</keyword>
<dbReference type="SUPFAM" id="SSF48371">
    <property type="entry name" value="ARM repeat"/>
    <property type="match status" value="1"/>
</dbReference>
<dbReference type="Proteomes" id="UP001172159">
    <property type="component" value="Unassembled WGS sequence"/>
</dbReference>
<dbReference type="InterPro" id="IPR011989">
    <property type="entry name" value="ARM-like"/>
</dbReference>
<dbReference type="InterPro" id="IPR056843">
    <property type="entry name" value="THADA-like_TPR"/>
</dbReference>
<proteinExistence type="inferred from homology"/>
<dbReference type="Pfam" id="PF25151">
    <property type="entry name" value="TPR_Trm732_C"/>
    <property type="match status" value="1"/>
</dbReference>
<dbReference type="InterPro" id="IPR016024">
    <property type="entry name" value="ARM-type_fold"/>
</dbReference>
<feature type="domain" description="tRNA (32-2'-O)-methyltransferase regulator THADA-like C-terminal TPR repeats region" evidence="6">
    <location>
        <begin position="919"/>
        <end position="1067"/>
    </location>
</feature>
<gene>
    <name evidence="7" type="ORF">B0T21DRAFT_287478</name>
</gene>
<evidence type="ECO:0000313" key="7">
    <source>
        <dbReference type="EMBL" id="KAK0736952.1"/>
    </source>
</evidence>
<dbReference type="EMBL" id="JAUKTV010000005">
    <property type="protein sequence ID" value="KAK0736952.1"/>
    <property type="molecule type" value="Genomic_DNA"/>
</dbReference>
<evidence type="ECO:0000256" key="3">
    <source>
        <dbReference type="SAM" id="MobiDB-lite"/>
    </source>
</evidence>
<sequence>MEGQAQQASDGSTDALISGLSPEIFENANTISKWLLSQPEETRPQLAEGLFQKLFQDASQSRQYHGNGHACVRLCSFVQQCFKSPDQALKKWSTTKGITLELFYFYLEWYEHDPHRALRLILDVLVTASTNNPCPETGRSIKSRVLETLVQIITRKYPKQLTKSGLQCLEHLLSKRVVSLDDIASTYRQVAPSVAALPNFQLWRSFVFHLFSWMELTYVCPLAGKCIVHVFRGLDSAAALDPTAGFDVEVWRQWLQGALIQNPDILEDIKNYVLVAIFKTDKAAALRLLHVFNKRQLSNRQEESDQGILLQLATLELGKKFGLVDEPTYRPELSKHLALDSEVLKMLLGHPSISVRCSALSLVVSSQATTKPLSHDAFDLLRTYLAAFHADYDAKVRNEVLGLTKNLLKRVKNIITVAQRSLVDFTNREAQQVTGGNTQPPPKKKPGPEAALKNAAEANSVLISHQIFLEWYVGFLRDELIPTASYQRHITAVKAALLAVRVGKHAAATDDTVDEDVIQRIALDPTWTRLLFDLLLDPFDDVRDAASTLLGLIPQEMIAREVMRSQNQETLLDLLREFCGRASALADRTGRADHGDGAARARGLLCSWLNDQHLQIQYLAEVVRWIETKISKAEQDLGHAAIESPVHADFAAISYVWQVLAKQTYGEAELEALHILQERIFVVSQRIWLAVKHVLCDDSPEGHLPEEMEDIEGLDTKDLLSYSFRAVHESSNLLRLIMGTLRLKVVAGVPFPPLEVFKKTGYLTFEQLASLRHRGAFSTVSYTFTNCCQLTQNLKIVFPDADESETLLREWYKGAVECIMTQASTTRRSAGIPSLIAAVLSANASSPSFDEVYSNLEQIGKKPVTQAETDGSNLPQVHALNCLREIFRSSLLSKRAEGYLARTLHLAATSLKSEVWAIRNCGLLLLRALIDCLLGTGESKAIIESGWDGNSVRISYNKYPELPDIVLGLLQADDVDAGLANSAAAEAVFPALDIIRRAGPPEEHRDELRKRIENYLGSKIWHVREIAARTLCSFLLREDWVSEIGKLLEQAGTSSNRLHGALLTARFVIERKSDLGNDLKSENAWAASLLEVLATKSDVFGRCPEVEAAHLEILNLLVKLQCLTADKLASTLKISTNARNPASALLEMEIALGLVHETASSRGVDGLRSYLLELLARDVNIASRMLEAIPAAFSQAQDESSNVRSEICQLYIEVCSTTPAPEARAASLTNLGVLMSTMLSSGHTSELPSLSQLDTLWSDLTRWSINPELSWAIIEASGTIMAILVSCHKTSLPDLDQRLRNWGALVSDSLDVDNSFDTRYAAASSLYSFFSSIPKPFWQESYLPAFSALYTALTDDDDEVREVAALAASCLAGQPATANIAAKRLIVAQIPYEVDETPEFMSLAISKLTGGLDVPAESQLRKALDFDDSLFAAEEQNLFIDEIREAKHWRWAVLNAKAANGMLLEMDRHVSFNAWKEWTKAGLEALISIMKEKGQDGPLGWTSDQHVFAVVARILLSARGVMAVRGEGDNGDAVVHEIGQLLANVMGMARYGGMLHGSLEELASEQAGSTGPRF</sequence>
<dbReference type="Pfam" id="PF26523">
    <property type="entry name" value="Trm732_C"/>
    <property type="match status" value="1"/>
</dbReference>
<comment type="similarity">
    <text evidence="1">Belongs to the THADA family.</text>
</comment>
<dbReference type="InterPro" id="IPR019442">
    <property type="entry name" value="THADA/TRM732_DUF2428"/>
</dbReference>
<evidence type="ECO:0000259" key="5">
    <source>
        <dbReference type="Pfam" id="PF25150"/>
    </source>
</evidence>
<organism evidence="7 8">
    <name type="scientific">Apiosordaria backusii</name>
    <dbReference type="NCBI Taxonomy" id="314023"/>
    <lineage>
        <taxon>Eukaryota</taxon>
        <taxon>Fungi</taxon>
        <taxon>Dikarya</taxon>
        <taxon>Ascomycota</taxon>
        <taxon>Pezizomycotina</taxon>
        <taxon>Sordariomycetes</taxon>
        <taxon>Sordariomycetidae</taxon>
        <taxon>Sordariales</taxon>
        <taxon>Lasiosphaeriaceae</taxon>
        <taxon>Apiosordaria</taxon>
    </lineage>
</organism>
<feature type="domain" description="tRNA (32-2'-O)-methyltransferase regulator THADA-like TPR repeats region" evidence="5">
    <location>
        <begin position="249"/>
        <end position="544"/>
    </location>
</feature>
<dbReference type="PANTHER" id="PTHR14387:SF0">
    <property type="entry name" value="DUF2428 DOMAIN-CONTAINING PROTEIN"/>
    <property type="match status" value="1"/>
</dbReference>
<protein>
    <submittedName>
        <fullName evidence="7">Death-receptor fusion protein-domain-containing protein</fullName>
    </submittedName>
</protein>
<dbReference type="Gene3D" id="1.25.10.10">
    <property type="entry name" value="Leucine-rich Repeat Variant"/>
    <property type="match status" value="1"/>
</dbReference>
<evidence type="ECO:0000256" key="1">
    <source>
        <dbReference type="ARBA" id="ARBA00010409"/>
    </source>
</evidence>
<evidence type="ECO:0000313" key="8">
    <source>
        <dbReference type="Proteomes" id="UP001172159"/>
    </source>
</evidence>
<accession>A0AA40BMJ5</accession>
<dbReference type="InterPro" id="IPR056842">
    <property type="entry name" value="THADA-like_TPR_C"/>
</dbReference>
<dbReference type="GO" id="GO:0005829">
    <property type="term" value="C:cytosol"/>
    <property type="evidence" value="ECO:0007669"/>
    <property type="project" value="TreeGrafter"/>
</dbReference>
<dbReference type="InterPro" id="IPR051954">
    <property type="entry name" value="tRNA_methyltransferase_THADA"/>
</dbReference>
<reference evidence="7" key="1">
    <citation type="submission" date="2023-06" db="EMBL/GenBank/DDBJ databases">
        <title>Genome-scale phylogeny and comparative genomics of the fungal order Sordariales.</title>
        <authorList>
            <consortium name="Lawrence Berkeley National Laboratory"/>
            <person name="Hensen N."/>
            <person name="Bonometti L."/>
            <person name="Westerberg I."/>
            <person name="Brannstrom I.O."/>
            <person name="Guillou S."/>
            <person name="Cros-Aarteil S."/>
            <person name="Calhoun S."/>
            <person name="Haridas S."/>
            <person name="Kuo A."/>
            <person name="Mondo S."/>
            <person name="Pangilinan J."/>
            <person name="Riley R."/>
            <person name="Labutti K."/>
            <person name="Andreopoulos B."/>
            <person name="Lipzen A."/>
            <person name="Chen C."/>
            <person name="Yanf M."/>
            <person name="Daum C."/>
            <person name="Ng V."/>
            <person name="Clum A."/>
            <person name="Steindorff A."/>
            <person name="Ohm R."/>
            <person name="Martin F."/>
            <person name="Silar P."/>
            <person name="Natvig D."/>
            <person name="Lalanne C."/>
            <person name="Gautier V."/>
            <person name="Ament-Velasquez S.L."/>
            <person name="Kruys A."/>
            <person name="Hutchinson M.I."/>
            <person name="Powell A.J."/>
            <person name="Barry K."/>
            <person name="Miller A.N."/>
            <person name="Grigoriev I.V."/>
            <person name="Debuchy R."/>
            <person name="Gladieux P."/>
            <person name="Thoren M.H."/>
            <person name="Johannesson H."/>
        </authorList>
    </citation>
    <scope>NUCLEOTIDE SEQUENCE</scope>
    <source>
        <strain evidence="7">CBS 540.89</strain>
    </source>
</reference>
<name>A0AA40BMJ5_9PEZI</name>
<dbReference type="Pfam" id="PF10350">
    <property type="entry name" value="DUF2428"/>
    <property type="match status" value="1"/>
</dbReference>
<dbReference type="Pfam" id="PF25150">
    <property type="entry name" value="TPR_Trm732"/>
    <property type="match status" value="1"/>
</dbReference>
<evidence type="ECO:0000259" key="6">
    <source>
        <dbReference type="Pfam" id="PF25151"/>
    </source>
</evidence>
<keyword evidence="8" id="KW-1185">Reference proteome</keyword>